<keyword evidence="2" id="KW-1185">Reference proteome</keyword>
<gene>
    <name evidence="1" type="ORF">NDU88_000245</name>
</gene>
<comment type="caution">
    <text evidence="1">The sequence shown here is derived from an EMBL/GenBank/DDBJ whole genome shotgun (WGS) entry which is preliminary data.</text>
</comment>
<dbReference type="AlphaFoldDB" id="A0AAV7NFI7"/>
<evidence type="ECO:0000313" key="1">
    <source>
        <dbReference type="EMBL" id="KAJ1111973.1"/>
    </source>
</evidence>
<sequence length="85" mass="9599">MRKYACECFPQRPEARVPALRLLAQEGVQATKADANLVRPVVAARPARTWCQGGRRLDVKCWHLSCECTIPRVISSHDELRSLVL</sequence>
<organism evidence="1 2">
    <name type="scientific">Pleurodeles waltl</name>
    <name type="common">Iberian ribbed newt</name>
    <dbReference type="NCBI Taxonomy" id="8319"/>
    <lineage>
        <taxon>Eukaryota</taxon>
        <taxon>Metazoa</taxon>
        <taxon>Chordata</taxon>
        <taxon>Craniata</taxon>
        <taxon>Vertebrata</taxon>
        <taxon>Euteleostomi</taxon>
        <taxon>Amphibia</taxon>
        <taxon>Batrachia</taxon>
        <taxon>Caudata</taxon>
        <taxon>Salamandroidea</taxon>
        <taxon>Salamandridae</taxon>
        <taxon>Pleurodelinae</taxon>
        <taxon>Pleurodeles</taxon>
    </lineage>
</organism>
<dbReference type="Proteomes" id="UP001066276">
    <property type="component" value="Chromosome 8"/>
</dbReference>
<accession>A0AAV7NFI7</accession>
<evidence type="ECO:0000313" key="2">
    <source>
        <dbReference type="Proteomes" id="UP001066276"/>
    </source>
</evidence>
<proteinExistence type="predicted"/>
<protein>
    <submittedName>
        <fullName evidence="1">Uncharacterized protein</fullName>
    </submittedName>
</protein>
<reference evidence="1" key="1">
    <citation type="journal article" date="2022" name="bioRxiv">
        <title>Sequencing and chromosome-scale assembly of the giantPleurodeles waltlgenome.</title>
        <authorList>
            <person name="Brown T."/>
            <person name="Elewa A."/>
            <person name="Iarovenko S."/>
            <person name="Subramanian E."/>
            <person name="Araus A.J."/>
            <person name="Petzold A."/>
            <person name="Susuki M."/>
            <person name="Suzuki K.-i.T."/>
            <person name="Hayashi T."/>
            <person name="Toyoda A."/>
            <person name="Oliveira C."/>
            <person name="Osipova E."/>
            <person name="Leigh N.D."/>
            <person name="Simon A."/>
            <person name="Yun M.H."/>
        </authorList>
    </citation>
    <scope>NUCLEOTIDE SEQUENCE</scope>
    <source>
        <strain evidence="1">20211129_DDA</strain>
        <tissue evidence="1">Liver</tissue>
    </source>
</reference>
<name>A0AAV7NFI7_PLEWA</name>
<dbReference type="EMBL" id="JANPWB010000012">
    <property type="protein sequence ID" value="KAJ1111973.1"/>
    <property type="molecule type" value="Genomic_DNA"/>
</dbReference>